<dbReference type="Pfam" id="PF02375">
    <property type="entry name" value="JmjN"/>
    <property type="match status" value="1"/>
</dbReference>
<reference evidence="11" key="1">
    <citation type="submission" date="2021-02" db="EMBL/GenBank/DDBJ databases">
        <authorList>
            <person name="Nowell W R."/>
        </authorList>
    </citation>
    <scope>NUCLEOTIDE SEQUENCE</scope>
</reference>
<dbReference type="InterPro" id="IPR003349">
    <property type="entry name" value="JmjN"/>
</dbReference>
<dbReference type="PANTHER" id="PTHR10694:SF129">
    <property type="entry name" value="LYSINE-SPECIFIC DEMETHYLASE 4B-RELATED"/>
    <property type="match status" value="1"/>
</dbReference>
<dbReference type="InterPro" id="IPR013083">
    <property type="entry name" value="Znf_RING/FYVE/PHD"/>
</dbReference>
<comment type="caution">
    <text evidence="11">The sequence shown here is derived from an EMBL/GenBank/DDBJ whole genome shotgun (WGS) entry which is preliminary data.</text>
</comment>
<dbReference type="GO" id="GO:0000785">
    <property type="term" value="C:chromatin"/>
    <property type="evidence" value="ECO:0007669"/>
    <property type="project" value="TreeGrafter"/>
</dbReference>
<dbReference type="GO" id="GO:0032454">
    <property type="term" value="F:histone H3K9 demethylase activity"/>
    <property type="evidence" value="ECO:0007669"/>
    <property type="project" value="TreeGrafter"/>
</dbReference>
<evidence type="ECO:0000259" key="9">
    <source>
        <dbReference type="PROSITE" id="PS51183"/>
    </source>
</evidence>
<dbReference type="Pfam" id="PF02373">
    <property type="entry name" value="JmjC"/>
    <property type="match status" value="1"/>
</dbReference>
<dbReference type="EMBL" id="CAJNOJ010000051">
    <property type="protein sequence ID" value="CAF0964792.1"/>
    <property type="molecule type" value="Genomic_DNA"/>
</dbReference>
<evidence type="ECO:0000256" key="2">
    <source>
        <dbReference type="ARBA" id="ARBA00022723"/>
    </source>
</evidence>
<dbReference type="AlphaFoldDB" id="A0A813X8W3"/>
<protein>
    <recommendedName>
        <fullName evidence="14">[Histone H3]-trimethyl-L-lysine(9) demethylase</fullName>
    </recommendedName>
</protein>
<proteinExistence type="predicted"/>
<dbReference type="Gene3D" id="3.30.40.10">
    <property type="entry name" value="Zinc/RING finger domain, C3HC4 (zinc finger)"/>
    <property type="match status" value="1"/>
</dbReference>
<evidence type="ECO:0000256" key="1">
    <source>
        <dbReference type="ARBA" id="ARBA00004123"/>
    </source>
</evidence>
<feature type="compositionally biased region" description="Polar residues" evidence="8">
    <location>
        <begin position="881"/>
        <end position="899"/>
    </location>
</feature>
<accession>A0A813X8W3</accession>
<dbReference type="GO" id="GO:0008270">
    <property type="term" value="F:zinc ion binding"/>
    <property type="evidence" value="ECO:0007669"/>
    <property type="project" value="UniProtKB-KW"/>
</dbReference>
<keyword evidence="6" id="KW-0560">Oxidoreductase</keyword>
<organism evidence="11 13">
    <name type="scientific">Adineta ricciae</name>
    <name type="common">Rotifer</name>
    <dbReference type="NCBI Taxonomy" id="249248"/>
    <lineage>
        <taxon>Eukaryota</taxon>
        <taxon>Metazoa</taxon>
        <taxon>Spiralia</taxon>
        <taxon>Gnathifera</taxon>
        <taxon>Rotifera</taxon>
        <taxon>Eurotatoria</taxon>
        <taxon>Bdelloidea</taxon>
        <taxon>Adinetida</taxon>
        <taxon>Adinetidae</taxon>
        <taxon>Adineta</taxon>
    </lineage>
</organism>
<dbReference type="InterPro" id="IPR003347">
    <property type="entry name" value="JmjC_dom"/>
</dbReference>
<dbReference type="OrthoDB" id="9547406at2759"/>
<dbReference type="InterPro" id="IPR011011">
    <property type="entry name" value="Znf_FYVE_PHD"/>
</dbReference>
<dbReference type="Gene3D" id="2.60.120.650">
    <property type="entry name" value="Cupin"/>
    <property type="match status" value="1"/>
</dbReference>
<evidence type="ECO:0000256" key="4">
    <source>
        <dbReference type="ARBA" id="ARBA00022833"/>
    </source>
</evidence>
<keyword evidence="13" id="KW-1185">Reference proteome</keyword>
<name>A0A813X8W3_ADIRI</name>
<keyword evidence="2" id="KW-0479">Metal-binding</keyword>
<feature type="region of interest" description="Disordered" evidence="8">
    <location>
        <begin position="859"/>
        <end position="921"/>
    </location>
</feature>
<dbReference type="SMART" id="SM00558">
    <property type="entry name" value="JmjC"/>
    <property type="match status" value="1"/>
</dbReference>
<evidence type="ECO:0000256" key="8">
    <source>
        <dbReference type="SAM" id="MobiDB-lite"/>
    </source>
</evidence>
<dbReference type="PANTHER" id="PTHR10694">
    <property type="entry name" value="LYSINE-SPECIFIC DEMETHYLASE"/>
    <property type="match status" value="1"/>
</dbReference>
<evidence type="ECO:0000256" key="3">
    <source>
        <dbReference type="ARBA" id="ARBA00022771"/>
    </source>
</evidence>
<evidence type="ECO:0000256" key="5">
    <source>
        <dbReference type="ARBA" id="ARBA00022853"/>
    </source>
</evidence>
<dbReference type="Gene3D" id="2.30.30.140">
    <property type="match status" value="1"/>
</dbReference>
<feature type="domain" description="JmjC" evidence="10">
    <location>
        <begin position="142"/>
        <end position="308"/>
    </location>
</feature>
<dbReference type="EMBL" id="CAJNOR010000299">
    <property type="protein sequence ID" value="CAF0872388.1"/>
    <property type="molecule type" value="Genomic_DNA"/>
</dbReference>
<evidence type="ECO:0000256" key="6">
    <source>
        <dbReference type="ARBA" id="ARBA00022964"/>
    </source>
</evidence>
<dbReference type="PROSITE" id="PS51184">
    <property type="entry name" value="JMJC"/>
    <property type="match status" value="1"/>
</dbReference>
<dbReference type="Proteomes" id="UP000663828">
    <property type="component" value="Unassembled WGS sequence"/>
</dbReference>
<evidence type="ECO:0000313" key="13">
    <source>
        <dbReference type="Proteomes" id="UP000663828"/>
    </source>
</evidence>
<dbReference type="SMART" id="SM00249">
    <property type="entry name" value="PHD"/>
    <property type="match status" value="2"/>
</dbReference>
<keyword evidence="4" id="KW-0862">Zinc</keyword>
<dbReference type="SUPFAM" id="SSF51197">
    <property type="entry name" value="Clavaminate synthase-like"/>
    <property type="match status" value="1"/>
</dbReference>
<keyword evidence="6" id="KW-0223">Dioxygenase</keyword>
<evidence type="ECO:0000313" key="11">
    <source>
        <dbReference type="EMBL" id="CAF0872388.1"/>
    </source>
</evidence>
<dbReference type="GO" id="GO:0005634">
    <property type="term" value="C:nucleus"/>
    <property type="evidence" value="ECO:0007669"/>
    <property type="project" value="UniProtKB-SubCell"/>
</dbReference>
<feature type="domain" description="JmjN" evidence="9">
    <location>
        <begin position="9"/>
        <end position="51"/>
    </location>
</feature>
<dbReference type="GO" id="GO:0010468">
    <property type="term" value="P:regulation of gene expression"/>
    <property type="evidence" value="ECO:0007669"/>
    <property type="project" value="TreeGrafter"/>
</dbReference>
<feature type="compositionally biased region" description="Low complexity" evidence="8">
    <location>
        <begin position="912"/>
        <end position="921"/>
    </location>
</feature>
<evidence type="ECO:0000259" key="10">
    <source>
        <dbReference type="PROSITE" id="PS51184"/>
    </source>
</evidence>
<gene>
    <name evidence="12" type="ORF">EDS130_LOCUS13064</name>
    <name evidence="11" type="ORF">XAT740_LOCUS6561</name>
</gene>
<dbReference type="InterPro" id="IPR001965">
    <property type="entry name" value="Znf_PHD"/>
</dbReference>
<keyword evidence="3" id="KW-0863">Zinc-finger</keyword>
<dbReference type="SMART" id="SM00545">
    <property type="entry name" value="JmjN"/>
    <property type="match status" value="1"/>
</dbReference>
<dbReference type="Gene3D" id="3.10.330.70">
    <property type="match status" value="1"/>
</dbReference>
<evidence type="ECO:0000256" key="7">
    <source>
        <dbReference type="ARBA" id="ARBA00023242"/>
    </source>
</evidence>
<dbReference type="SUPFAM" id="SSF57903">
    <property type="entry name" value="FYVE/PHD zinc finger"/>
    <property type="match status" value="1"/>
</dbReference>
<evidence type="ECO:0000313" key="12">
    <source>
        <dbReference type="EMBL" id="CAF0964792.1"/>
    </source>
</evidence>
<dbReference type="GO" id="GO:0051864">
    <property type="term" value="F:histone H3K36 demethylase activity"/>
    <property type="evidence" value="ECO:0007669"/>
    <property type="project" value="TreeGrafter"/>
</dbReference>
<keyword evidence="5" id="KW-0156">Chromatin regulator</keyword>
<dbReference type="Proteomes" id="UP000663852">
    <property type="component" value="Unassembled WGS sequence"/>
</dbReference>
<dbReference type="PROSITE" id="PS51183">
    <property type="entry name" value="JMJN"/>
    <property type="match status" value="1"/>
</dbReference>
<comment type="subcellular location">
    <subcellularLocation>
        <location evidence="1">Nucleus</location>
    </subcellularLocation>
</comment>
<keyword evidence="7" id="KW-0539">Nucleus</keyword>
<evidence type="ECO:0008006" key="14">
    <source>
        <dbReference type="Google" id="ProtNLM"/>
    </source>
</evidence>
<sequence>MMVSSPMEVPVFYPTLEEFQDFSTFISSIEARNAHRIGLAKIVPPKEWVARRTGYKQKQIDDRMVENPIKQEVHGKDGVYSVFNIQQRSIKLSSFQRLAASSRYAAPKAIADDLEKLEKKYWQSLTSNAPIYGADVSGSLYDEDQTAWNVNNLGTILDDLATEYGTKIQGVNTAYLYFGMWKASFAWHTEDMDLYSINYLHFGAPKQWYVIPPSYGRKFEQFAASRFPSLARRCPAFLRHKMTIVSPTMLTKQSIPYAKITQFENEFMITFPYSYHAGFNYGFNCAESTNFALERWIEYGKHSIRCTCRADMVQISMDRFVCKYQPEFYEDWCRGINLTPHPEDRYLAKSNNLLGKKRLSINSNSSKSCLESSSTFERVRQQHQHHEHISEERYACIFRNLAKFDKQKQIMKSECPNSLVRAALCRAQFKMEKNREKNSMKLLCLTAKLIFKRHYSSYSPIFFNGLKRSGKYRENILDGLWNYQIVNSTMEEKFNQWLANQSSSCSICSFFTPNKTLANNSSGPSAVRSLLLSEICDSNHQDTSNELLQCSMCHISVHRVCYENLCLALNADINNEYEPWLCQRCSVKFQLPADTIDDRCSACLLRGGLLLQSHGSSTFIHAVCSIYESYQPSSPCQSNSCHYCWSFCPLNYRRISTHNFTTCNYDKCPNSFHMTCGLIAGCTFQMNQEHSTVEAQCHLHAIPMTVISSPSLSNANSRSSTIDEIDNKTKAYCDSLTDEEQLANDDENDDMIVEESKRVPNGTRVLIHDSKEQKIGQLIKNEISYHYSVDFGDDTFSHDMLAEDILDSDPSKLLIGCDVRIKWTDGTVYTCKYLGRKRVLLYHVKIQNEIRQMKRNEFSVDIQPPSPPPTPCETECELDSNRQSSYTTMAAKRLNQQTKQEVKRKRRRLILSSSSSSDDEC</sequence>